<comment type="caution">
    <text evidence="3">The sequence shown here is derived from an EMBL/GenBank/DDBJ whole genome shotgun (WGS) entry which is preliminary data.</text>
</comment>
<proteinExistence type="predicted"/>
<feature type="compositionally biased region" description="Polar residues" evidence="1">
    <location>
        <begin position="68"/>
        <end position="85"/>
    </location>
</feature>
<keyword evidence="2" id="KW-0812">Transmembrane</keyword>
<feature type="compositionally biased region" description="Low complexity" evidence="1">
    <location>
        <begin position="231"/>
        <end position="280"/>
    </location>
</feature>
<gene>
    <name evidence="3" type="ORF">DPMN_189187</name>
</gene>
<evidence type="ECO:0000313" key="4">
    <source>
        <dbReference type="Proteomes" id="UP000828390"/>
    </source>
</evidence>
<accession>A0A9D4IC02</accession>
<protein>
    <submittedName>
        <fullName evidence="3">Uncharacterized protein</fullName>
    </submittedName>
</protein>
<feature type="compositionally biased region" description="Polar residues" evidence="1">
    <location>
        <begin position="1"/>
        <end position="14"/>
    </location>
</feature>
<organism evidence="3 4">
    <name type="scientific">Dreissena polymorpha</name>
    <name type="common">Zebra mussel</name>
    <name type="synonym">Mytilus polymorpha</name>
    <dbReference type="NCBI Taxonomy" id="45954"/>
    <lineage>
        <taxon>Eukaryota</taxon>
        <taxon>Metazoa</taxon>
        <taxon>Spiralia</taxon>
        <taxon>Lophotrochozoa</taxon>
        <taxon>Mollusca</taxon>
        <taxon>Bivalvia</taxon>
        <taxon>Autobranchia</taxon>
        <taxon>Heteroconchia</taxon>
        <taxon>Euheterodonta</taxon>
        <taxon>Imparidentia</taxon>
        <taxon>Neoheterodontei</taxon>
        <taxon>Myida</taxon>
        <taxon>Dreissenoidea</taxon>
        <taxon>Dreissenidae</taxon>
        <taxon>Dreissena</taxon>
    </lineage>
</organism>
<evidence type="ECO:0000313" key="3">
    <source>
        <dbReference type="EMBL" id="KAH3754512.1"/>
    </source>
</evidence>
<feature type="compositionally biased region" description="Low complexity" evidence="1">
    <location>
        <begin position="15"/>
        <end position="24"/>
    </location>
</feature>
<feature type="compositionally biased region" description="Low complexity" evidence="1">
    <location>
        <begin position="89"/>
        <end position="130"/>
    </location>
</feature>
<keyword evidence="4" id="KW-1185">Reference proteome</keyword>
<dbReference type="AlphaFoldDB" id="A0A9D4IC02"/>
<feature type="transmembrane region" description="Helical" evidence="2">
    <location>
        <begin position="555"/>
        <end position="579"/>
    </location>
</feature>
<keyword evidence="2" id="KW-0472">Membrane</keyword>
<feature type="region of interest" description="Disordered" evidence="1">
    <location>
        <begin position="181"/>
        <end position="201"/>
    </location>
</feature>
<reference evidence="3" key="2">
    <citation type="submission" date="2020-11" db="EMBL/GenBank/DDBJ databases">
        <authorList>
            <person name="McCartney M.A."/>
            <person name="Auch B."/>
            <person name="Kono T."/>
            <person name="Mallez S."/>
            <person name="Becker A."/>
            <person name="Gohl D.M."/>
            <person name="Silverstein K.A.T."/>
            <person name="Koren S."/>
            <person name="Bechman K.B."/>
            <person name="Herman A."/>
            <person name="Abrahante J.E."/>
            <person name="Garbe J."/>
        </authorList>
    </citation>
    <scope>NUCLEOTIDE SEQUENCE</scope>
    <source>
        <strain evidence="3">Duluth1</strain>
        <tissue evidence="3">Whole animal</tissue>
    </source>
</reference>
<feature type="region of interest" description="Disordered" evidence="1">
    <location>
        <begin position="68"/>
        <end position="130"/>
    </location>
</feature>
<keyword evidence="2" id="KW-1133">Transmembrane helix</keyword>
<feature type="compositionally biased region" description="Low complexity" evidence="1">
    <location>
        <begin position="289"/>
        <end position="325"/>
    </location>
</feature>
<evidence type="ECO:0000256" key="2">
    <source>
        <dbReference type="SAM" id="Phobius"/>
    </source>
</evidence>
<sequence>MSSSTVESTTITRASVTDESSTTDKSTSVTVAFTSVTGDSSTDALSTSASVTVYSSTDDFSTSASVTIDSSTDGLSTSASVTVDPSTHDLSTSASVTSDLSTDDLSTSASVTVDSSTDDLSTSSSVTADSSTADLSTSATVALSSVTANSSTADSSTSASVTSDSSTADLSTSATVALSSVTGDSSTADLSTSASVTADSSTADLSTSATVALTSVTDESSTTDILTSTTDISTSTTDRSTSTTDISTSTTDISTSTTDISTSKTVESTSTNVGSSSTTVHLTSHIVDSSSTTVGPSTTTKGSSSISEVSKSTSGLSNTSSSERTTQSTLLPITTESLVSSVNISSILMYISANLTVSGEGLAYNISTEQELVQKFVTEMSILLNTTGFRGIRLTKLNDSEWLGYTHRRKRSLTYIVFHFSLVYLGGTNLSLVNVSLPTTVNLTLLGGVATVHDLEHLKVAIKQAENKLNEDVCSVYTSVEKCSKESYKCTLSEGMVICKHACFDYNRCGDNGECHYDDIKKGTMCRCKVDDRRSYYTGTDCSVETYKLALQPEAVIGISAGLGVALLLVILVLVVKIIRNGKKASKKEENSYKLSGFEREGESPWEPKHYDDLWQHRHLGTDTNIFDERPYTATQDNLGNPMYMYRPDNGSEHQYSELKPGSSLSSLNLPETKFEISRPKIILGR</sequence>
<feature type="region of interest" description="Disordered" evidence="1">
    <location>
        <begin position="146"/>
        <end position="166"/>
    </location>
</feature>
<reference evidence="3" key="1">
    <citation type="journal article" date="2019" name="bioRxiv">
        <title>The Genome of the Zebra Mussel, Dreissena polymorpha: A Resource for Invasive Species Research.</title>
        <authorList>
            <person name="McCartney M.A."/>
            <person name="Auch B."/>
            <person name="Kono T."/>
            <person name="Mallez S."/>
            <person name="Zhang Y."/>
            <person name="Obille A."/>
            <person name="Becker A."/>
            <person name="Abrahante J.E."/>
            <person name="Garbe J."/>
            <person name="Badalamenti J.P."/>
            <person name="Herman A."/>
            <person name="Mangelson H."/>
            <person name="Liachko I."/>
            <person name="Sullivan S."/>
            <person name="Sone E.D."/>
            <person name="Koren S."/>
            <person name="Silverstein K.A.T."/>
            <person name="Beckman K.B."/>
            <person name="Gohl D.M."/>
        </authorList>
    </citation>
    <scope>NUCLEOTIDE SEQUENCE</scope>
    <source>
        <strain evidence="3">Duluth1</strain>
        <tissue evidence="3">Whole animal</tissue>
    </source>
</reference>
<evidence type="ECO:0000256" key="1">
    <source>
        <dbReference type="SAM" id="MobiDB-lite"/>
    </source>
</evidence>
<dbReference type="EMBL" id="JAIWYP010000010">
    <property type="protein sequence ID" value="KAH3754512.1"/>
    <property type="molecule type" value="Genomic_DNA"/>
</dbReference>
<feature type="region of interest" description="Disordered" evidence="1">
    <location>
        <begin position="231"/>
        <end position="328"/>
    </location>
</feature>
<dbReference type="Proteomes" id="UP000828390">
    <property type="component" value="Unassembled WGS sequence"/>
</dbReference>
<name>A0A9D4IC02_DREPO</name>
<feature type="region of interest" description="Disordered" evidence="1">
    <location>
        <begin position="1"/>
        <end position="24"/>
    </location>
</feature>